<dbReference type="OMA" id="TYHDQEG"/>
<dbReference type="HOGENOM" id="CLU_1579968_0_0_1"/>
<keyword evidence="3" id="KW-1185">Reference proteome</keyword>
<protein>
    <submittedName>
        <fullName evidence="2">Uncharacterized protein</fullName>
    </submittedName>
</protein>
<evidence type="ECO:0000313" key="2">
    <source>
        <dbReference type="EMBL" id="EFP05532.1"/>
    </source>
</evidence>
<dbReference type="Proteomes" id="UP000008281">
    <property type="component" value="Unassembled WGS sequence"/>
</dbReference>
<feature type="region of interest" description="Disordered" evidence="1">
    <location>
        <begin position="1"/>
        <end position="29"/>
    </location>
</feature>
<feature type="region of interest" description="Disordered" evidence="1">
    <location>
        <begin position="142"/>
        <end position="169"/>
    </location>
</feature>
<feature type="compositionally biased region" description="Basic and acidic residues" evidence="1">
    <location>
        <begin position="106"/>
        <end position="117"/>
    </location>
</feature>
<dbReference type="EMBL" id="DS268412">
    <property type="protein sequence ID" value="EFP05532.1"/>
    <property type="molecule type" value="Genomic_DNA"/>
</dbReference>
<sequence>MSNTPRSHTTTIINNNSNNSGLPMSEHSAFSPYARPASLTSTQDSKQYHQTPHVVLRPEPRLALPPLLQRQEGSDSNISKKIRSKRRERPRSVGLLDLGVASLTYHDQEGNDNEDKSSNGCSPRIPEEQRLHDFKRILQRFQSADRGSSSSTSSHHHNHSHLMSPPIAT</sequence>
<accession>E3LNS8</accession>
<feature type="compositionally biased region" description="Low complexity" evidence="1">
    <location>
        <begin position="63"/>
        <end position="79"/>
    </location>
</feature>
<dbReference type="eggNOG" id="ENOG502S7MU">
    <property type="taxonomic scope" value="Eukaryota"/>
</dbReference>
<reference evidence="2" key="1">
    <citation type="submission" date="2007-07" db="EMBL/GenBank/DDBJ databases">
        <title>PCAP assembly of the Caenorhabditis remanei genome.</title>
        <authorList>
            <consortium name="The Caenorhabditis remanei Sequencing Consortium"/>
            <person name="Wilson R.K."/>
        </authorList>
    </citation>
    <scope>NUCLEOTIDE SEQUENCE [LARGE SCALE GENOMIC DNA]</scope>
    <source>
        <strain evidence="2">PB4641</strain>
    </source>
</reference>
<feature type="region of interest" description="Disordered" evidence="1">
    <location>
        <begin position="63"/>
        <end position="127"/>
    </location>
</feature>
<dbReference type="InParanoid" id="E3LNS8"/>
<name>E3LNS8_CAERE</name>
<organism evidence="3">
    <name type="scientific">Caenorhabditis remanei</name>
    <name type="common">Caenorhabditis vulgaris</name>
    <dbReference type="NCBI Taxonomy" id="31234"/>
    <lineage>
        <taxon>Eukaryota</taxon>
        <taxon>Metazoa</taxon>
        <taxon>Ecdysozoa</taxon>
        <taxon>Nematoda</taxon>
        <taxon>Chromadorea</taxon>
        <taxon>Rhabditida</taxon>
        <taxon>Rhabditina</taxon>
        <taxon>Rhabditomorpha</taxon>
        <taxon>Rhabditoidea</taxon>
        <taxon>Rhabditidae</taxon>
        <taxon>Peloderinae</taxon>
        <taxon>Caenorhabditis</taxon>
    </lineage>
</organism>
<feature type="compositionally biased region" description="Low complexity" evidence="1">
    <location>
        <begin position="9"/>
        <end position="20"/>
    </location>
</feature>
<dbReference type="PANTHER" id="PTHR37970">
    <property type="entry name" value="PROTEIN CBG08587"/>
    <property type="match status" value="1"/>
</dbReference>
<proteinExistence type="predicted"/>
<feature type="compositionally biased region" description="Basic residues" evidence="1">
    <location>
        <begin position="80"/>
        <end position="89"/>
    </location>
</feature>
<dbReference type="AlphaFoldDB" id="E3LNS8"/>
<evidence type="ECO:0000256" key="1">
    <source>
        <dbReference type="SAM" id="MobiDB-lite"/>
    </source>
</evidence>
<dbReference type="PANTHER" id="PTHR37970:SF1">
    <property type="entry name" value="SERINE-RICH ADHESIN FOR PLATELETS"/>
    <property type="match status" value="1"/>
</dbReference>
<evidence type="ECO:0000313" key="3">
    <source>
        <dbReference type="Proteomes" id="UP000008281"/>
    </source>
</evidence>
<gene>
    <name evidence="2" type="ORF">CRE_27160</name>
</gene>